<comment type="caution">
    <text evidence="7">The sequence shown here is derived from an EMBL/GenBank/DDBJ whole genome shotgun (WGS) entry which is preliminary data.</text>
</comment>
<dbReference type="Proteomes" id="UP001254165">
    <property type="component" value="Unassembled WGS sequence"/>
</dbReference>
<organism evidence="7 8">
    <name type="scientific">Thermanaerothrix solaris</name>
    <dbReference type="NCBI Taxonomy" id="3058434"/>
    <lineage>
        <taxon>Bacteria</taxon>
        <taxon>Bacillati</taxon>
        <taxon>Chloroflexota</taxon>
        <taxon>Anaerolineae</taxon>
        <taxon>Anaerolineales</taxon>
        <taxon>Anaerolineaceae</taxon>
        <taxon>Thermanaerothrix</taxon>
    </lineage>
</organism>
<dbReference type="InterPro" id="IPR018087">
    <property type="entry name" value="Glyco_hydro_5_CS"/>
</dbReference>
<evidence type="ECO:0000259" key="5">
    <source>
        <dbReference type="Pfam" id="PF00150"/>
    </source>
</evidence>
<evidence type="ECO:0000256" key="2">
    <source>
        <dbReference type="ARBA" id="ARBA00022801"/>
    </source>
</evidence>
<dbReference type="PROSITE" id="PS00659">
    <property type="entry name" value="GLYCOSYL_HYDROL_F5"/>
    <property type="match status" value="1"/>
</dbReference>
<evidence type="ECO:0000256" key="4">
    <source>
        <dbReference type="RuleBase" id="RU361153"/>
    </source>
</evidence>
<keyword evidence="3 4" id="KW-0326">Glycosidase</keyword>
<feature type="domain" description="Glycoside hydrolase family 5" evidence="5">
    <location>
        <begin position="57"/>
        <end position="241"/>
    </location>
</feature>
<dbReference type="EMBL" id="JAUHMF010000001">
    <property type="protein sequence ID" value="MDT8898001.1"/>
    <property type="molecule type" value="Genomic_DNA"/>
</dbReference>
<gene>
    <name evidence="7" type="ORF">QYE77_06940</name>
</gene>
<keyword evidence="2 4" id="KW-0378">Hydrolase</keyword>
<dbReference type="InterPro" id="IPR001547">
    <property type="entry name" value="Glyco_hydro_5"/>
</dbReference>
<reference evidence="7 8" key="1">
    <citation type="submission" date="2023-07" db="EMBL/GenBank/DDBJ databases">
        <title>Novel species of Thermanaerothrix with wide hydrolytic capabilities.</title>
        <authorList>
            <person name="Zayulina K.S."/>
            <person name="Podosokorskaya O.A."/>
            <person name="Elcheninov A.G."/>
        </authorList>
    </citation>
    <scope>NUCLEOTIDE SEQUENCE [LARGE SCALE GENOMIC DNA]</scope>
    <source>
        <strain evidence="7 8">4228-RoL</strain>
    </source>
</reference>
<protein>
    <submittedName>
        <fullName evidence="7">Cellulase family glycosylhydrolase</fullName>
    </submittedName>
</protein>
<evidence type="ECO:0000256" key="1">
    <source>
        <dbReference type="ARBA" id="ARBA00005641"/>
    </source>
</evidence>
<dbReference type="RefSeq" id="WP_315624648.1">
    <property type="nucleotide sequence ID" value="NZ_JAUHMF010000001.1"/>
</dbReference>
<dbReference type="Gene3D" id="3.20.20.80">
    <property type="entry name" value="Glycosidases"/>
    <property type="match status" value="1"/>
</dbReference>
<dbReference type="Pfam" id="PF18564">
    <property type="entry name" value="Glyco_hydro_5_C"/>
    <property type="match status" value="1"/>
</dbReference>
<evidence type="ECO:0000313" key="8">
    <source>
        <dbReference type="Proteomes" id="UP001254165"/>
    </source>
</evidence>
<proteinExistence type="inferred from homology"/>
<accession>A0ABU3NMD9</accession>
<dbReference type="InterPro" id="IPR041036">
    <property type="entry name" value="GH5_C"/>
</dbReference>
<keyword evidence="8" id="KW-1185">Reference proteome</keyword>
<evidence type="ECO:0000256" key="3">
    <source>
        <dbReference type="ARBA" id="ARBA00023295"/>
    </source>
</evidence>
<dbReference type="InterPro" id="IPR052066">
    <property type="entry name" value="Glycosphingolipid_Hydrolases"/>
</dbReference>
<evidence type="ECO:0000259" key="6">
    <source>
        <dbReference type="Pfam" id="PF18564"/>
    </source>
</evidence>
<dbReference type="InterPro" id="IPR013780">
    <property type="entry name" value="Glyco_hydro_b"/>
</dbReference>
<name>A0ABU3NMD9_9CHLR</name>
<dbReference type="InterPro" id="IPR017853">
    <property type="entry name" value="GH"/>
</dbReference>
<dbReference type="Pfam" id="PF00150">
    <property type="entry name" value="Cellulase"/>
    <property type="match status" value="1"/>
</dbReference>
<dbReference type="SUPFAM" id="SSF51445">
    <property type="entry name" value="(Trans)glycosidases"/>
    <property type="match status" value="1"/>
</dbReference>
<feature type="domain" description="Glycoside hydrolase family 5 C-terminal" evidence="6">
    <location>
        <begin position="541"/>
        <end position="622"/>
    </location>
</feature>
<dbReference type="PANTHER" id="PTHR31308">
    <property type="match status" value="1"/>
</dbReference>
<evidence type="ECO:0000313" key="7">
    <source>
        <dbReference type="EMBL" id="MDT8898001.1"/>
    </source>
</evidence>
<comment type="similarity">
    <text evidence="1 4">Belongs to the glycosyl hydrolase 5 (cellulase A) family.</text>
</comment>
<dbReference type="PANTHER" id="PTHR31308:SF5">
    <property type="entry name" value="ERGOSTERYL-BETA-GLUCOSIDASE"/>
    <property type="match status" value="1"/>
</dbReference>
<sequence length="630" mass="72534">MRISIAEPWLKDEYGRTVMLRGVNLSGSSKVPRIPEGATYRREGFFEHRNVSFVGRPFPLEEAEEHFERLRAWGLTCLRFLVTWEAIEHAGPGLYDDAYLDYVAAVLEKALAYDMQVIVDFHQDVWSRFSGGDGAPGWTLEVAGLDMHHFATTAAAIVHATYGDPFPRMIWPTNATKLAAATMFTLFFGGRLFAPQCTVEGENIQDYLQRHYLAAAQRLAQRLAHLPNVIGYDIINEPLPGYIGWPDLGRHNGLLHQGVTPTPFQAMALGEGLAQTVDVFETGLLGSRVVRRITIDPQGVRAWRDDHSCLWRQHGVWDVGADGIPRLLRPDYFTQANGKRVDFGTDCLLPFFRRFVQTVRTVHPEALIFMEPEVNQLPPRWDHDRPQGLVYAPHWYDGLTLYLKRYLPWLAYDTRGRGKVVFWPFIRRNFADQLAEFKRHARDYLGNVPVIIGECGIPFDLDHKRAYRDSNFKIHARAMDRTLRAMEDNLLSYTLWNYTPDNTNAHGDLWNDEDLSIFSRDQQQDPSNLYSGGRALEAVIRPYPMKTAGEPLSLEFDYRRGKFRYVFRHEPGLDAPTEIFVPTYQYPDGFEVNLSDGTYETDPAQQVLRYYHTPNRSIHVIQIRRRREQI</sequence>
<dbReference type="Gene3D" id="2.60.40.1180">
    <property type="entry name" value="Golgi alpha-mannosidase II"/>
    <property type="match status" value="1"/>
</dbReference>